<accession>A0ABV8FD31</accession>
<dbReference type="Proteomes" id="UP001595698">
    <property type="component" value="Unassembled WGS sequence"/>
</dbReference>
<dbReference type="Gene3D" id="3.40.30.10">
    <property type="entry name" value="Glutaredoxin"/>
    <property type="match status" value="1"/>
</dbReference>
<comment type="caution">
    <text evidence="2">The sequence shown here is derived from an EMBL/GenBank/DDBJ whole genome shotgun (WGS) entry which is preliminary data.</text>
</comment>
<organism evidence="2 3">
    <name type="scientific">Streptosporangium jomthongense</name>
    <dbReference type="NCBI Taxonomy" id="1193683"/>
    <lineage>
        <taxon>Bacteria</taxon>
        <taxon>Bacillati</taxon>
        <taxon>Actinomycetota</taxon>
        <taxon>Actinomycetes</taxon>
        <taxon>Streptosporangiales</taxon>
        <taxon>Streptosporangiaceae</taxon>
        <taxon>Streptosporangium</taxon>
    </lineage>
</organism>
<dbReference type="InterPro" id="IPR012336">
    <property type="entry name" value="Thioredoxin-like_fold"/>
</dbReference>
<evidence type="ECO:0000313" key="3">
    <source>
        <dbReference type="Proteomes" id="UP001595698"/>
    </source>
</evidence>
<sequence length="201" mass="21985">MSEVPQKLEKDGTTVSIGDPNAAVTVHLYEDPRCPVCEEFELTGGGPVLRNWVLQRKAKAEYTLASFLDDRLGGNGSKRAVNALRAALEVGKFAEYHAVLYAHQPDEPNDGFTEARLLELASLVDGLRSPSFDTAVKGMRHQDFITRSQQQYQQAGTYEGRPGPGTPAVDINGRRVPDEDFEAIFDEEGFASLLSMAEPAS</sequence>
<keyword evidence="3" id="KW-1185">Reference proteome</keyword>
<name>A0ABV8FD31_9ACTN</name>
<gene>
    <name evidence="2" type="ORF">ACFOYY_36010</name>
</gene>
<evidence type="ECO:0000259" key="1">
    <source>
        <dbReference type="Pfam" id="PF13462"/>
    </source>
</evidence>
<proteinExistence type="predicted"/>
<dbReference type="RefSeq" id="WP_386195704.1">
    <property type="nucleotide sequence ID" value="NZ_JBHSBC010000048.1"/>
</dbReference>
<dbReference type="CDD" id="cd02972">
    <property type="entry name" value="DsbA_family"/>
    <property type="match status" value="1"/>
</dbReference>
<dbReference type="EMBL" id="JBHSBC010000048">
    <property type="protein sequence ID" value="MFC3985580.1"/>
    <property type="molecule type" value="Genomic_DNA"/>
</dbReference>
<feature type="domain" description="Thioredoxin-like fold" evidence="1">
    <location>
        <begin position="11"/>
        <end position="179"/>
    </location>
</feature>
<protein>
    <submittedName>
        <fullName evidence="2">Thioredoxin domain-containing protein</fullName>
    </submittedName>
</protein>
<evidence type="ECO:0000313" key="2">
    <source>
        <dbReference type="EMBL" id="MFC3985580.1"/>
    </source>
</evidence>
<dbReference type="SUPFAM" id="SSF52833">
    <property type="entry name" value="Thioredoxin-like"/>
    <property type="match status" value="1"/>
</dbReference>
<reference evidence="3" key="1">
    <citation type="journal article" date="2019" name="Int. J. Syst. Evol. Microbiol.">
        <title>The Global Catalogue of Microorganisms (GCM) 10K type strain sequencing project: providing services to taxonomists for standard genome sequencing and annotation.</title>
        <authorList>
            <consortium name="The Broad Institute Genomics Platform"/>
            <consortium name="The Broad Institute Genome Sequencing Center for Infectious Disease"/>
            <person name="Wu L."/>
            <person name="Ma J."/>
        </authorList>
    </citation>
    <scope>NUCLEOTIDE SEQUENCE [LARGE SCALE GENOMIC DNA]</scope>
    <source>
        <strain evidence="3">TBRC 7912</strain>
    </source>
</reference>
<dbReference type="Pfam" id="PF13462">
    <property type="entry name" value="Thioredoxin_4"/>
    <property type="match status" value="1"/>
</dbReference>
<dbReference type="InterPro" id="IPR036249">
    <property type="entry name" value="Thioredoxin-like_sf"/>
</dbReference>